<dbReference type="SUPFAM" id="SSF56672">
    <property type="entry name" value="DNA/RNA polymerases"/>
    <property type="match status" value="1"/>
</dbReference>
<feature type="domain" description="RdRp catalytic" evidence="10">
    <location>
        <begin position="306"/>
        <end position="451"/>
    </location>
</feature>
<evidence type="ECO:0000313" key="11">
    <source>
        <dbReference type="EMBL" id="QDH88959.1"/>
    </source>
</evidence>
<gene>
    <name evidence="11" type="ORF">H2BulkLitter10371_000001</name>
</gene>
<keyword evidence="5" id="KW-0547">Nucleotide-binding</keyword>
<dbReference type="EMBL" id="MN034500">
    <property type="protein sequence ID" value="QDH88959.1"/>
    <property type="molecule type" value="Genomic_RNA"/>
</dbReference>
<dbReference type="PROSITE" id="PS50522">
    <property type="entry name" value="RDRP_PHAGE"/>
    <property type="match status" value="1"/>
</dbReference>
<reference evidence="11" key="1">
    <citation type="submission" date="2019-05" db="EMBL/GenBank/DDBJ databases">
        <title>Metatranscriptomic reconstruction reveals RNA viruses with the potential to shape carbon cycling in soil.</title>
        <authorList>
            <person name="Starr E.P."/>
            <person name="Nuccio E."/>
            <person name="Pett-Ridge J."/>
            <person name="Banfield J.F."/>
            <person name="Firestone M.K."/>
        </authorList>
    </citation>
    <scope>NUCLEOTIDE SEQUENCE</scope>
    <source>
        <strain evidence="11">H2_Bulk_Litter_10_scaffold_371</strain>
    </source>
</reference>
<dbReference type="GO" id="GO:0039694">
    <property type="term" value="P:viral RNA genome replication"/>
    <property type="evidence" value="ECO:0007669"/>
    <property type="project" value="InterPro"/>
</dbReference>
<keyword evidence="3" id="KW-0808">Transferase</keyword>
<evidence type="ECO:0000256" key="2">
    <source>
        <dbReference type="ARBA" id="ARBA00022484"/>
    </source>
</evidence>
<feature type="binding site" evidence="9">
    <location>
        <position position="419"/>
    </location>
    <ligand>
        <name>Mg(2+)</name>
        <dbReference type="ChEBI" id="CHEBI:18420"/>
        <label>2</label>
    </ligand>
</feature>
<keyword evidence="9" id="KW-0479">Metal-binding</keyword>
<dbReference type="GO" id="GO:0003968">
    <property type="term" value="F:RNA-directed RNA polymerase activity"/>
    <property type="evidence" value="ECO:0007669"/>
    <property type="project" value="UniProtKB-KW"/>
</dbReference>
<keyword evidence="9" id="KW-0460">Magnesium</keyword>
<evidence type="ECO:0000256" key="7">
    <source>
        <dbReference type="ARBA" id="ARBA00030248"/>
    </source>
</evidence>
<comment type="cofactor">
    <cofactor evidence="9">
        <name>Mg(2+)</name>
        <dbReference type="ChEBI" id="CHEBI:18420"/>
    </cofactor>
    <text evidence="9">Binds 2 Mg(2+) per subunit.</text>
</comment>
<evidence type="ECO:0000259" key="10">
    <source>
        <dbReference type="PROSITE" id="PS50522"/>
    </source>
</evidence>
<organism evidence="11">
    <name type="scientific">Leviviridae sp</name>
    <dbReference type="NCBI Taxonomy" id="2027243"/>
    <lineage>
        <taxon>Viruses</taxon>
        <taxon>Riboviria</taxon>
        <taxon>Orthornavirae</taxon>
        <taxon>Lenarviricota</taxon>
        <taxon>Leviviricetes</taxon>
        <taxon>Norzivirales</taxon>
        <taxon>Fiersviridae</taxon>
    </lineage>
</organism>
<dbReference type="InterPro" id="IPR007096">
    <property type="entry name" value="RNA-dir_Rpol_cat_phage"/>
</dbReference>
<comment type="catalytic activity">
    <reaction evidence="8">
        <text>RNA(n) + a ribonucleoside 5'-triphosphate = RNA(n+1) + diphosphate</text>
        <dbReference type="Rhea" id="RHEA:21248"/>
        <dbReference type="Rhea" id="RHEA-COMP:14527"/>
        <dbReference type="Rhea" id="RHEA-COMP:17342"/>
        <dbReference type="ChEBI" id="CHEBI:33019"/>
        <dbReference type="ChEBI" id="CHEBI:61557"/>
        <dbReference type="ChEBI" id="CHEBI:140395"/>
        <dbReference type="EC" id="2.7.7.48"/>
    </reaction>
</comment>
<protein>
    <recommendedName>
        <fullName evidence="1">RNA-directed RNA polymerase</fullName>
        <ecNumber evidence="1">2.7.7.48</ecNumber>
    </recommendedName>
    <alternativeName>
        <fullName evidence="7">RNA replicase beta chain</fullName>
    </alternativeName>
</protein>
<evidence type="ECO:0000256" key="5">
    <source>
        <dbReference type="ARBA" id="ARBA00022741"/>
    </source>
</evidence>
<feature type="binding site" evidence="9">
    <location>
        <position position="420"/>
    </location>
    <ligand>
        <name>Mg(2+)</name>
        <dbReference type="ChEBI" id="CHEBI:18420"/>
        <label>2</label>
    </ligand>
</feature>
<keyword evidence="2 11" id="KW-0696">RNA-directed RNA polymerase</keyword>
<dbReference type="InterPro" id="IPR043502">
    <property type="entry name" value="DNA/RNA_pol_sf"/>
</dbReference>
<evidence type="ECO:0000256" key="4">
    <source>
        <dbReference type="ARBA" id="ARBA00022695"/>
    </source>
</evidence>
<proteinExistence type="predicted"/>
<keyword evidence="6" id="KW-0693">Viral RNA replication</keyword>
<evidence type="ECO:0000256" key="6">
    <source>
        <dbReference type="ARBA" id="ARBA00022953"/>
    </source>
</evidence>
<accession>A0A514D5Q9</accession>
<dbReference type="Pfam" id="PF03431">
    <property type="entry name" value="RNA_replicase_B"/>
    <property type="match status" value="1"/>
</dbReference>
<dbReference type="InterPro" id="IPR005093">
    <property type="entry name" value="RNArep_beta"/>
</dbReference>
<evidence type="ECO:0000256" key="8">
    <source>
        <dbReference type="ARBA" id="ARBA00048744"/>
    </source>
</evidence>
<dbReference type="GO" id="GO:0046872">
    <property type="term" value="F:metal ion binding"/>
    <property type="evidence" value="ECO:0007669"/>
    <property type="project" value="UniProtKB-KW"/>
</dbReference>
<feature type="non-terminal residue" evidence="11">
    <location>
        <position position="634"/>
    </location>
</feature>
<keyword evidence="4" id="KW-0548">Nucleotidyltransferase</keyword>
<dbReference type="EC" id="2.7.7.48" evidence="1"/>
<dbReference type="GO" id="GO:0000166">
    <property type="term" value="F:nucleotide binding"/>
    <property type="evidence" value="ECO:0007669"/>
    <property type="project" value="UniProtKB-KW"/>
</dbReference>
<evidence type="ECO:0000256" key="3">
    <source>
        <dbReference type="ARBA" id="ARBA00022679"/>
    </source>
</evidence>
<sequence length="634" mass="72092">MKSQQEIAGLLELWHCVYQDACAECSVNPDSRDFDYVKARVEDEGLSFLTITLPSFCRDFERSLADERIDSVLFRNFRKRLAIPAFLQGMLSLVFNRRTGVLDDSPREHPRDTAVVVKSVRQCCRLFNKLQATCLPEREAEALRGFSSIEQALASSTILSTDLRDFDRVSRLLWDDMFRSFSCDAIDPRHGPGTTSDGTTGNRKYRWMTWHERLEPFFPFLGFCLPLGAYSSKEFEQVRFVQPNDELPSRVILVPKTMKAPRTIAAEPLPAQYVQQAIRSYLYRKIESSDMTAGHVNFTDQTINQNLAIVGSKDGSMATLDLSDASDRVVLGLVHHMLSGNVDLLDAVLACRTERAKLPDGSIIGPLEKFASMGSALCFPIESMVFYTICVATLLKERKLPFDRASVLRVRGEIFVYGDDIIVPSHEAEAVRDSLHRYLCKVNTHKSFWTGRFRESCGVDAYDGKRVTPVYVRRLFPVDRRSQTELISICATANLFASRGYLLSSEFLFKRIERILGKLPYVRENSPALGRIVFDSVSLAHLIRLNRTRWNRKLQRLEISAWVVEPAYRADKLEGYAALAKSLIHIPLNDINETWISAFAVGRRADVRIKLGRARDPHHLERTARHGVATLKRR</sequence>
<evidence type="ECO:0000256" key="9">
    <source>
        <dbReference type="PIRSR" id="PIRSR605093-1"/>
    </source>
</evidence>
<feature type="binding site" evidence="9">
    <location>
        <position position="321"/>
    </location>
    <ligand>
        <name>Mg(2+)</name>
        <dbReference type="ChEBI" id="CHEBI:18420"/>
        <label>2</label>
    </ligand>
</feature>
<evidence type="ECO:0000256" key="1">
    <source>
        <dbReference type="ARBA" id="ARBA00012494"/>
    </source>
</evidence>
<name>A0A514D5Q9_9VIRU</name>